<keyword evidence="5 7" id="KW-0560">Oxidoreductase</keyword>
<evidence type="ECO:0000256" key="6">
    <source>
        <dbReference type="ARBA" id="ARBA00023027"/>
    </source>
</evidence>
<comment type="cofactor">
    <cofactor evidence="8">
        <name>FMN</name>
        <dbReference type="ChEBI" id="CHEBI:58210"/>
    </cofactor>
    <text evidence="8">Binds 1 FMN per subunit.</text>
</comment>
<evidence type="ECO:0000256" key="1">
    <source>
        <dbReference type="ARBA" id="ARBA00007118"/>
    </source>
</evidence>
<proteinExistence type="inferred from homology"/>
<dbReference type="InterPro" id="IPR029479">
    <property type="entry name" value="Nitroreductase"/>
</dbReference>
<dbReference type="InterPro" id="IPR052530">
    <property type="entry name" value="NAD(P)H_nitroreductase"/>
</dbReference>
<keyword evidence="3 7" id="KW-0288">FMN</keyword>
<protein>
    <recommendedName>
        <fullName evidence="7">Putative NAD(P)H nitroreductase</fullName>
        <ecNumber evidence="7">1.-.-.-</ecNumber>
    </recommendedName>
</protein>
<sequence>MTDLLTHLRTRRSVPAANLGAPGPDSETLTDMLTIAARVPDHGKLAPWRFILFEGDARLAFGAALADLVKRRDREASEEFLQRERDRFASAPLVVGVVSCAGPHPKIPEWEQILSAGAVCLNLVHAAYGHGFAAQWLTEWYAYDPEVLAMLGLEPHEQMAGFVQIGTADSVPTDRARPTLAGLITNWDPAARAGE</sequence>
<gene>
    <name evidence="10" type="ORF">J2S73_002267</name>
</gene>
<reference evidence="10" key="1">
    <citation type="submission" date="2023-07" db="EMBL/GenBank/DDBJ databases">
        <title>Genomic Encyclopedia of Type Strains, Phase IV (KMG-IV): sequencing the most valuable type-strain genomes for metagenomic binning, comparative biology and taxonomic classification.</title>
        <authorList>
            <person name="Goeker M."/>
        </authorList>
    </citation>
    <scope>NUCLEOTIDE SEQUENCE</scope>
    <source>
        <strain evidence="10">DSM 21202</strain>
    </source>
</reference>
<dbReference type="PANTHER" id="PTHR43821">
    <property type="entry name" value="NAD(P)H NITROREDUCTASE YDJA-RELATED"/>
    <property type="match status" value="1"/>
</dbReference>
<keyword evidence="4 7" id="KW-0521">NADP</keyword>
<feature type="binding site" evidence="8">
    <location>
        <position position="38"/>
    </location>
    <ligand>
        <name>FMN</name>
        <dbReference type="ChEBI" id="CHEBI:58210"/>
        <note>ligand shared between dimeric partners</note>
    </ligand>
</feature>
<evidence type="ECO:0000256" key="7">
    <source>
        <dbReference type="PIRNR" id="PIRNR000232"/>
    </source>
</evidence>
<evidence type="ECO:0000256" key="8">
    <source>
        <dbReference type="PIRSR" id="PIRSR000232-1"/>
    </source>
</evidence>
<feature type="binding site" description="in other chain" evidence="8">
    <location>
        <begin position="11"/>
        <end position="13"/>
    </location>
    <ligand>
        <name>FMN</name>
        <dbReference type="ChEBI" id="CHEBI:58210"/>
        <note>ligand shared between dimeric partners</note>
    </ligand>
</feature>
<organism evidence="10 11">
    <name type="scientific">Amorphus orientalis</name>
    <dbReference type="NCBI Taxonomy" id="649198"/>
    <lineage>
        <taxon>Bacteria</taxon>
        <taxon>Pseudomonadati</taxon>
        <taxon>Pseudomonadota</taxon>
        <taxon>Alphaproteobacteria</taxon>
        <taxon>Hyphomicrobiales</taxon>
        <taxon>Amorphaceae</taxon>
        <taxon>Amorphus</taxon>
    </lineage>
</organism>
<dbReference type="GO" id="GO:0016491">
    <property type="term" value="F:oxidoreductase activity"/>
    <property type="evidence" value="ECO:0007669"/>
    <property type="project" value="UniProtKB-UniRule"/>
</dbReference>
<keyword evidence="2 7" id="KW-0285">Flavoprotein</keyword>
<accession>A0AAE4AT70</accession>
<keyword evidence="6 7" id="KW-0520">NAD</keyword>
<dbReference type="Proteomes" id="UP001229244">
    <property type="component" value="Unassembled WGS sequence"/>
</dbReference>
<dbReference type="PIRSF" id="PIRSF000232">
    <property type="entry name" value="YdjA"/>
    <property type="match status" value="1"/>
</dbReference>
<feature type="binding site" description="in other chain" evidence="8">
    <location>
        <begin position="136"/>
        <end position="138"/>
    </location>
    <ligand>
        <name>FMN</name>
        <dbReference type="ChEBI" id="CHEBI:58210"/>
        <note>ligand shared between dimeric partners</note>
    </ligand>
</feature>
<dbReference type="Pfam" id="PF00881">
    <property type="entry name" value="Nitroreductase"/>
    <property type="match status" value="1"/>
</dbReference>
<dbReference type="EMBL" id="JAUSUL010000002">
    <property type="protein sequence ID" value="MDQ0315810.1"/>
    <property type="molecule type" value="Genomic_DNA"/>
</dbReference>
<dbReference type="SUPFAM" id="SSF55469">
    <property type="entry name" value="FMN-dependent nitroreductase-like"/>
    <property type="match status" value="1"/>
</dbReference>
<keyword evidence="11" id="KW-1185">Reference proteome</keyword>
<evidence type="ECO:0000256" key="3">
    <source>
        <dbReference type="ARBA" id="ARBA00022643"/>
    </source>
</evidence>
<feature type="binding site" evidence="8">
    <location>
        <position position="42"/>
    </location>
    <ligand>
        <name>FMN</name>
        <dbReference type="ChEBI" id="CHEBI:58210"/>
        <note>ligand shared between dimeric partners</note>
    </ligand>
</feature>
<dbReference type="InterPro" id="IPR000415">
    <property type="entry name" value="Nitroreductase-like"/>
</dbReference>
<evidence type="ECO:0000313" key="11">
    <source>
        <dbReference type="Proteomes" id="UP001229244"/>
    </source>
</evidence>
<evidence type="ECO:0000256" key="5">
    <source>
        <dbReference type="ARBA" id="ARBA00023002"/>
    </source>
</evidence>
<dbReference type="RefSeq" id="WP_306885639.1">
    <property type="nucleotide sequence ID" value="NZ_JAUSUL010000002.1"/>
</dbReference>
<evidence type="ECO:0000256" key="2">
    <source>
        <dbReference type="ARBA" id="ARBA00022630"/>
    </source>
</evidence>
<evidence type="ECO:0000256" key="4">
    <source>
        <dbReference type="ARBA" id="ARBA00022857"/>
    </source>
</evidence>
<comment type="caution">
    <text evidence="10">The sequence shown here is derived from an EMBL/GenBank/DDBJ whole genome shotgun (WGS) entry which is preliminary data.</text>
</comment>
<feature type="domain" description="Nitroreductase" evidence="9">
    <location>
        <begin position="9"/>
        <end position="166"/>
    </location>
</feature>
<dbReference type="CDD" id="cd02135">
    <property type="entry name" value="YdjA-like"/>
    <property type="match status" value="1"/>
</dbReference>
<comment type="similarity">
    <text evidence="1 7">Belongs to the nitroreductase family.</text>
</comment>
<dbReference type="PANTHER" id="PTHR43821:SF1">
    <property type="entry name" value="NAD(P)H NITROREDUCTASE YDJA-RELATED"/>
    <property type="match status" value="1"/>
</dbReference>
<name>A0AAE4AT70_9HYPH</name>
<dbReference type="Gene3D" id="3.40.109.10">
    <property type="entry name" value="NADH Oxidase"/>
    <property type="match status" value="1"/>
</dbReference>
<dbReference type="InterPro" id="IPR026021">
    <property type="entry name" value="YdjA-like"/>
</dbReference>
<evidence type="ECO:0000259" key="9">
    <source>
        <dbReference type="Pfam" id="PF00881"/>
    </source>
</evidence>
<evidence type="ECO:0000313" key="10">
    <source>
        <dbReference type="EMBL" id="MDQ0315810.1"/>
    </source>
</evidence>
<dbReference type="EC" id="1.-.-.-" evidence="7"/>
<dbReference type="AlphaFoldDB" id="A0AAE4AT70"/>